<dbReference type="CDD" id="cd02955">
    <property type="entry name" value="SSP411"/>
    <property type="match status" value="1"/>
</dbReference>
<protein>
    <submittedName>
        <fullName evidence="2">Glycosyl hydrolase family 76</fullName>
    </submittedName>
</protein>
<dbReference type="InterPro" id="IPR036249">
    <property type="entry name" value="Thioredoxin-like_sf"/>
</dbReference>
<sequence length="696" mass="75916">MPNRLADETSPYLLQHQHNPVEWYGWGEEALGRAASEQRPIFLSIGYSACHWCHVMEHESFENEAIAALLNERFICIKVDREERPDLDQVYMSAVQAMTGRGGWPMSVFLTPDLRPFFGGTYWPPSDRGGMPGFDRVILAVDDAWQQRRDECLSTAAQLTEAVRQESIPSREAAPTADLLDAAGRQLERAFDPRFGGFGPAPKFPHAMDLGVLVRLWTRDQRPAWLDMVRLTLDRMAAGGIYDHLGGGFARYSVDARWLVPHFEKMLYDNALLAGAYLEGYLATGDQQYRRVVTQTLDYVLRDMTGAEGGFFSAEDADSLPHGAMAEAPAADADGSPGHAEEGLFYTWTPEEVAAVLGTERGERFCRVYEVTQEGNFEGRSILNLPKSIAQQAALLEVDEAELAGELAAMRAELLVARDARPRPGLDDKVIVAWNGLMIDALARAGAALDEPRYTQAATRAAEFLWSAARDGDRLLHTWRGGRAKLAAYLDDYAALANACVSLYEATFEEVWIDRAASLIDQVLDRFADPAGGGFFYTASDHETLIARNKDLMDNATPGGNSLAATALLRLGRLLGETRYLEAADQTLGACCGVMERAPSAAGQALQALDLQVGPTVELVFVGGPSELAAAAHKKLSPRKVVAWRADAEQGGAARLDGLFAGRASDGEPALYVCEQGACQAPIVGEAAIRAWLEKS</sequence>
<keyword evidence="2" id="KW-0378">Hydrolase</keyword>
<dbReference type="Proteomes" id="UP000317429">
    <property type="component" value="Chromosome"/>
</dbReference>
<name>A0A518DJK6_9BACT</name>
<dbReference type="Pfam" id="PF03190">
    <property type="entry name" value="Thioredox_DsbH"/>
    <property type="match status" value="1"/>
</dbReference>
<proteinExistence type="predicted"/>
<dbReference type="PIRSF" id="PIRSF006402">
    <property type="entry name" value="UCP006402_thioredoxin"/>
    <property type="match status" value="1"/>
</dbReference>
<dbReference type="AlphaFoldDB" id="A0A518DJK6"/>
<dbReference type="SUPFAM" id="SSF52833">
    <property type="entry name" value="Thioredoxin-like"/>
    <property type="match status" value="1"/>
</dbReference>
<dbReference type="OrthoDB" id="9762614at2"/>
<dbReference type="GO" id="GO:0005975">
    <property type="term" value="P:carbohydrate metabolic process"/>
    <property type="evidence" value="ECO:0007669"/>
    <property type="project" value="InterPro"/>
</dbReference>
<dbReference type="EMBL" id="CP036291">
    <property type="protein sequence ID" value="QDU91657.1"/>
    <property type="molecule type" value="Genomic_DNA"/>
</dbReference>
<gene>
    <name evidence="2" type="ORF">Pla175_50870</name>
</gene>
<evidence type="ECO:0000313" key="2">
    <source>
        <dbReference type="EMBL" id="QDU91657.1"/>
    </source>
</evidence>
<evidence type="ECO:0000259" key="1">
    <source>
        <dbReference type="Pfam" id="PF03190"/>
    </source>
</evidence>
<dbReference type="PANTHER" id="PTHR42899">
    <property type="entry name" value="SPERMATOGENESIS-ASSOCIATED PROTEIN 20"/>
    <property type="match status" value="1"/>
</dbReference>
<dbReference type="KEGG" id="pnd:Pla175_50870"/>
<dbReference type="Gene3D" id="1.50.10.10">
    <property type="match status" value="1"/>
</dbReference>
<dbReference type="SUPFAM" id="SSF48208">
    <property type="entry name" value="Six-hairpin glycosidases"/>
    <property type="match status" value="1"/>
</dbReference>
<dbReference type="InterPro" id="IPR012341">
    <property type="entry name" value="6hp_glycosidase-like_sf"/>
</dbReference>
<dbReference type="InterPro" id="IPR008928">
    <property type="entry name" value="6-hairpin_glycosidase_sf"/>
</dbReference>
<dbReference type="InterPro" id="IPR024705">
    <property type="entry name" value="Ssp411"/>
</dbReference>
<dbReference type="PANTHER" id="PTHR42899:SF1">
    <property type="entry name" value="SPERMATOGENESIS-ASSOCIATED PROTEIN 20"/>
    <property type="match status" value="1"/>
</dbReference>
<dbReference type="Gene3D" id="1.50.10.20">
    <property type="match status" value="1"/>
</dbReference>
<reference evidence="2 3" key="1">
    <citation type="submission" date="2019-02" db="EMBL/GenBank/DDBJ databases">
        <title>Deep-cultivation of Planctomycetes and their phenomic and genomic characterization uncovers novel biology.</title>
        <authorList>
            <person name="Wiegand S."/>
            <person name="Jogler M."/>
            <person name="Boedeker C."/>
            <person name="Pinto D."/>
            <person name="Vollmers J."/>
            <person name="Rivas-Marin E."/>
            <person name="Kohn T."/>
            <person name="Peeters S.H."/>
            <person name="Heuer A."/>
            <person name="Rast P."/>
            <person name="Oberbeckmann S."/>
            <person name="Bunk B."/>
            <person name="Jeske O."/>
            <person name="Meyerdierks A."/>
            <person name="Storesund J.E."/>
            <person name="Kallscheuer N."/>
            <person name="Luecker S."/>
            <person name="Lage O.M."/>
            <person name="Pohl T."/>
            <person name="Merkel B.J."/>
            <person name="Hornburger P."/>
            <person name="Mueller R.-W."/>
            <person name="Bruemmer F."/>
            <person name="Labrenz M."/>
            <person name="Spormann A.M."/>
            <person name="Op den Camp H."/>
            <person name="Overmann J."/>
            <person name="Amann R."/>
            <person name="Jetten M.S.M."/>
            <person name="Mascher T."/>
            <person name="Medema M.H."/>
            <person name="Devos D.P."/>
            <person name="Kaster A.-K."/>
            <person name="Ovreas L."/>
            <person name="Rohde M."/>
            <person name="Galperin M.Y."/>
            <person name="Jogler C."/>
        </authorList>
    </citation>
    <scope>NUCLEOTIDE SEQUENCE [LARGE SCALE GENOMIC DNA]</scope>
    <source>
        <strain evidence="2 3">Pla175</strain>
    </source>
</reference>
<feature type="domain" description="Spermatogenesis-associated protein 20-like TRX" evidence="1">
    <location>
        <begin position="2"/>
        <end position="163"/>
    </location>
</feature>
<organism evidence="2 3">
    <name type="scientific">Pirellulimonas nuda</name>
    <dbReference type="NCBI Taxonomy" id="2528009"/>
    <lineage>
        <taxon>Bacteria</taxon>
        <taxon>Pseudomonadati</taxon>
        <taxon>Planctomycetota</taxon>
        <taxon>Planctomycetia</taxon>
        <taxon>Pirellulales</taxon>
        <taxon>Lacipirellulaceae</taxon>
        <taxon>Pirellulimonas</taxon>
    </lineage>
</organism>
<dbReference type="InterPro" id="IPR004879">
    <property type="entry name" value="Ssp411-like_TRX"/>
</dbReference>
<dbReference type="RefSeq" id="WP_145291818.1">
    <property type="nucleotide sequence ID" value="NZ_CP036291.1"/>
</dbReference>
<accession>A0A518DJK6</accession>
<keyword evidence="3" id="KW-1185">Reference proteome</keyword>
<evidence type="ECO:0000313" key="3">
    <source>
        <dbReference type="Proteomes" id="UP000317429"/>
    </source>
</evidence>
<dbReference type="Gene3D" id="3.40.30.10">
    <property type="entry name" value="Glutaredoxin"/>
    <property type="match status" value="1"/>
</dbReference>
<dbReference type="GO" id="GO:0016787">
    <property type="term" value="F:hydrolase activity"/>
    <property type="evidence" value="ECO:0007669"/>
    <property type="project" value="UniProtKB-KW"/>
</dbReference>